<keyword evidence="2" id="KW-1185">Reference proteome</keyword>
<accession>A0A392MGE1</accession>
<comment type="caution">
    <text evidence="1">The sequence shown here is derived from an EMBL/GenBank/DDBJ whole genome shotgun (WGS) entry which is preliminary data.</text>
</comment>
<evidence type="ECO:0000313" key="1">
    <source>
        <dbReference type="EMBL" id="MCH86263.1"/>
    </source>
</evidence>
<dbReference type="EMBL" id="LXQA010010032">
    <property type="protein sequence ID" value="MCH86263.1"/>
    <property type="molecule type" value="Genomic_DNA"/>
</dbReference>
<name>A0A392MGE1_9FABA</name>
<sequence>MNFSSNLLELSIEKVVDFESLKINDFDLEHYFVNQGWRSYFDMLNGKVYTSVIKEFWMKASVFDQAAACFEAQKMILSDPNLKGKTREEMDLKPFTEIEIRSNILGMDVCITQTHIARLLGIKNEDQNPCPETLFVETNLNPVESDQSQLKFVLLDKSDHNSFQPLTLDDLKISSIILNLVITKQAFNSISIEDPVTCSEKSKSPSISSVSKPKQISLAKKPYNLLPDSKSNIELLKNLIYFISSKGKCPVRVEEVKIGNCKGKQVVEELPESSLSLIETKTTPEIMFIHLKKELALQKDQHAILKAQVIVMVEDQKVVKEPQVVFERKMDSVDAN</sequence>
<protein>
    <recommendedName>
        <fullName evidence="3">Cullin-like protein</fullName>
    </recommendedName>
</protein>
<gene>
    <name evidence="1" type="ORF">A2U01_0007117</name>
</gene>
<organism evidence="1 2">
    <name type="scientific">Trifolium medium</name>
    <dbReference type="NCBI Taxonomy" id="97028"/>
    <lineage>
        <taxon>Eukaryota</taxon>
        <taxon>Viridiplantae</taxon>
        <taxon>Streptophyta</taxon>
        <taxon>Embryophyta</taxon>
        <taxon>Tracheophyta</taxon>
        <taxon>Spermatophyta</taxon>
        <taxon>Magnoliopsida</taxon>
        <taxon>eudicotyledons</taxon>
        <taxon>Gunneridae</taxon>
        <taxon>Pentapetalae</taxon>
        <taxon>rosids</taxon>
        <taxon>fabids</taxon>
        <taxon>Fabales</taxon>
        <taxon>Fabaceae</taxon>
        <taxon>Papilionoideae</taxon>
        <taxon>50 kb inversion clade</taxon>
        <taxon>NPAAA clade</taxon>
        <taxon>Hologalegina</taxon>
        <taxon>IRL clade</taxon>
        <taxon>Trifolieae</taxon>
        <taxon>Trifolium</taxon>
    </lineage>
</organism>
<reference evidence="1 2" key="1">
    <citation type="journal article" date="2018" name="Front. Plant Sci.">
        <title>Red Clover (Trifolium pratense) and Zigzag Clover (T. medium) - A Picture of Genomic Similarities and Differences.</title>
        <authorList>
            <person name="Dluhosova J."/>
            <person name="Istvanek J."/>
            <person name="Nedelnik J."/>
            <person name="Repkova J."/>
        </authorList>
    </citation>
    <scope>NUCLEOTIDE SEQUENCE [LARGE SCALE GENOMIC DNA]</scope>
    <source>
        <strain evidence="2">cv. 10/8</strain>
        <tissue evidence="1">Leaf</tissue>
    </source>
</reference>
<dbReference type="Proteomes" id="UP000265520">
    <property type="component" value="Unassembled WGS sequence"/>
</dbReference>
<evidence type="ECO:0008006" key="3">
    <source>
        <dbReference type="Google" id="ProtNLM"/>
    </source>
</evidence>
<dbReference type="AlphaFoldDB" id="A0A392MGE1"/>
<evidence type="ECO:0000313" key="2">
    <source>
        <dbReference type="Proteomes" id="UP000265520"/>
    </source>
</evidence>
<proteinExistence type="predicted"/>